<sequence>MRIGLISHPDCYLHEMGVSHPEQPARLAYIDKAVLNSDLNITYYEAPLAKRQHLIRAHQQEYVDLIFNIIPSEGFIALDPDVLMSPYSLNAALRAAGSAIYAVELVIKQEKDLIFCNVRPPGHHAEKNKAMGFCIFNNIAVGAAHALEEFGLRRVAIIDFDVHHGNGTENIFYNDERVLYCSTFEHPFYPFSGADTRKNHIINIPLPANTSGALYREAVATKWFKSLEEFAPEMIFISAGFDAYYKDPLAHLLLKEEDYFWLSQHIKRIADKVCDGRIVSILEGGYDLEGLGSCVVAHLKGLSKPAINPSL</sequence>
<dbReference type="AlphaFoldDB" id="A0A0W0V7J8"/>
<evidence type="ECO:0000313" key="3">
    <source>
        <dbReference type="EMBL" id="KTD16114.1"/>
    </source>
</evidence>
<dbReference type="Gene3D" id="3.40.800.20">
    <property type="entry name" value="Histone deacetylase domain"/>
    <property type="match status" value="1"/>
</dbReference>
<proteinExistence type="inferred from homology"/>
<keyword evidence="3" id="KW-0378">Hydrolase</keyword>
<dbReference type="PRINTS" id="PR01270">
    <property type="entry name" value="HDASUPER"/>
</dbReference>
<dbReference type="Proteomes" id="UP000055035">
    <property type="component" value="Unassembled WGS sequence"/>
</dbReference>
<reference evidence="3 4" key="1">
    <citation type="submission" date="2015-11" db="EMBL/GenBank/DDBJ databases">
        <title>Genomic analysis of 38 Legionella species identifies large and diverse effector repertoires.</title>
        <authorList>
            <person name="Burstein D."/>
            <person name="Amaro F."/>
            <person name="Zusman T."/>
            <person name="Lifshitz Z."/>
            <person name="Cohen O."/>
            <person name="Gilbert J.A."/>
            <person name="Pupko T."/>
            <person name="Shuman H.A."/>
            <person name="Segal G."/>
        </authorList>
    </citation>
    <scope>NUCLEOTIDE SEQUENCE [LARGE SCALE GENOMIC DNA]</scope>
    <source>
        <strain evidence="3 4">BL-540</strain>
    </source>
</reference>
<dbReference type="CDD" id="cd11599">
    <property type="entry name" value="HDAC_classII_2"/>
    <property type="match status" value="1"/>
</dbReference>
<dbReference type="STRING" id="456.Ljor_0420"/>
<evidence type="ECO:0000256" key="1">
    <source>
        <dbReference type="ARBA" id="ARBA00005947"/>
    </source>
</evidence>
<comment type="caution">
    <text evidence="3">The sequence shown here is derived from an EMBL/GenBank/DDBJ whole genome shotgun (WGS) entry which is preliminary data.</text>
</comment>
<accession>A0A0W0V7J8</accession>
<dbReference type="InterPro" id="IPR023696">
    <property type="entry name" value="Ureohydrolase_dom_sf"/>
</dbReference>
<comment type="similarity">
    <text evidence="1">Belongs to the histone deacetylase family.</text>
</comment>
<dbReference type="InterPro" id="IPR023801">
    <property type="entry name" value="His_deacetylse_dom"/>
</dbReference>
<gene>
    <name evidence="3" type="primary">hdaH</name>
    <name evidence="3" type="ORF">Ljor_0420</name>
</gene>
<dbReference type="PANTHER" id="PTHR10625">
    <property type="entry name" value="HISTONE DEACETYLASE HDAC1-RELATED"/>
    <property type="match status" value="1"/>
</dbReference>
<organism evidence="3 4">
    <name type="scientific">Legionella jordanis</name>
    <dbReference type="NCBI Taxonomy" id="456"/>
    <lineage>
        <taxon>Bacteria</taxon>
        <taxon>Pseudomonadati</taxon>
        <taxon>Pseudomonadota</taxon>
        <taxon>Gammaproteobacteria</taxon>
        <taxon>Legionellales</taxon>
        <taxon>Legionellaceae</taxon>
        <taxon>Legionella</taxon>
    </lineage>
</organism>
<keyword evidence="4" id="KW-1185">Reference proteome</keyword>
<dbReference type="GO" id="GO:0016787">
    <property type="term" value="F:hydrolase activity"/>
    <property type="evidence" value="ECO:0007669"/>
    <property type="project" value="UniProtKB-KW"/>
</dbReference>
<feature type="domain" description="Histone deacetylase" evidence="2">
    <location>
        <begin position="20"/>
        <end position="301"/>
    </location>
</feature>
<evidence type="ECO:0000313" key="4">
    <source>
        <dbReference type="Proteomes" id="UP000055035"/>
    </source>
</evidence>
<dbReference type="RefSeq" id="WP_058469995.1">
    <property type="nucleotide sequence ID" value="NZ_CAAAIC010000007.1"/>
</dbReference>
<dbReference type="InterPro" id="IPR037138">
    <property type="entry name" value="His_deacetylse_dom_sf"/>
</dbReference>
<dbReference type="EMBL" id="LNYJ01000011">
    <property type="protein sequence ID" value="KTD16114.1"/>
    <property type="molecule type" value="Genomic_DNA"/>
</dbReference>
<dbReference type="OrthoDB" id="9808367at2"/>
<dbReference type="SUPFAM" id="SSF52768">
    <property type="entry name" value="Arginase/deacetylase"/>
    <property type="match status" value="1"/>
</dbReference>
<evidence type="ECO:0000259" key="2">
    <source>
        <dbReference type="Pfam" id="PF00850"/>
    </source>
</evidence>
<protein>
    <submittedName>
        <fullName evidence="3">Histone deacetylase-like amidohydrolase</fullName>
        <ecNumber evidence="3">3.5.1.-</ecNumber>
    </submittedName>
</protein>
<dbReference type="InterPro" id="IPR000286">
    <property type="entry name" value="HDACs"/>
</dbReference>
<dbReference type="Pfam" id="PF00850">
    <property type="entry name" value="Hist_deacetyl"/>
    <property type="match status" value="1"/>
</dbReference>
<dbReference type="PANTHER" id="PTHR10625:SF10">
    <property type="entry name" value="HISTONE DEACETYLASE HDAC1"/>
    <property type="match status" value="1"/>
</dbReference>
<name>A0A0W0V7J8_9GAMM</name>
<dbReference type="PATRIC" id="fig|456.5.peg.445"/>
<dbReference type="GO" id="GO:0004407">
    <property type="term" value="F:histone deacetylase activity"/>
    <property type="evidence" value="ECO:0007669"/>
    <property type="project" value="TreeGrafter"/>
</dbReference>
<dbReference type="GO" id="GO:0040029">
    <property type="term" value="P:epigenetic regulation of gene expression"/>
    <property type="evidence" value="ECO:0007669"/>
    <property type="project" value="TreeGrafter"/>
</dbReference>
<dbReference type="EC" id="3.5.1.-" evidence="3"/>